<evidence type="ECO:0000313" key="2">
    <source>
        <dbReference type="EMBL" id="GFU39584.1"/>
    </source>
</evidence>
<dbReference type="AlphaFoldDB" id="A0A8X6UR72"/>
<dbReference type="Proteomes" id="UP000887013">
    <property type="component" value="Unassembled WGS sequence"/>
</dbReference>
<name>A0A8X6UR72_NEPPI</name>
<evidence type="ECO:0000256" key="1">
    <source>
        <dbReference type="SAM" id="MobiDB-lite"/>
    </source>
</evidence>
<organism evidence="2 3">
    <name type="scientific">Nephila pilipes</name>
    <name type="common">Giant wood spider</name>
    <name type="synonym">Nephila maculata</name>
    <dbReference type="NCBI Taxonomy" id="299642"/>
    <lineage>
        <taxon>Eukaryota</taxon>
        <taxon>Metazoa</taxon>
        <taxon>Ecdysozoa</taxon>
        <taxon>Arthropoda</taxon>
        <taxon>Chelicerata</taxon>
        <taxon>Arachnida</taxon>
        <taxon>Araneae</taxon>
        <taxon>Araneomorphae</taxon>
        <taxon>Entelegynae</taxon>
        <taxon>Araneoidea</taxon>
        <taxon>Nephilidae</taxon>
        <taxon>Nephila</taxon>
    </lineage>
</organism>
<sequence length="143" mass="15847">MEIDVSARERGKRKGKYIYSHTLRFVGIILGDGKQVLVSCKLVFVRIMVFQFLRGYASSDVGDITIKGETSLDSETGTEALDSYDATHQEGSIFHPSPGKPRTSKTGKIDRPRKEFGQVSIITECFETNPSDQETLTGPDKIS</sequence>
<gene>
    <name evidence="2" type="ORF">NPIL_139661</name>
</gene>
<keyword evidence="3" id="KW-1185">Reference proteome</keyword>
<evidence type="ECO:0000313" key="3">
    <source>
        <dbReference type="Proteomes" id="UP000887013"/>
    </source>
</evidence>
<feature type="region of interest" description="Disordered" evidence="1">
    <location>
        <begin position="86"/>
        <end position="111"/>
    </location>
</feature>
<comment type="caution">
    <text evidence="2">The sequence shown here is derived from an EMBL/GenBank/DDBJ whole genome shotgun (WGS) entry which is preliminary data.</text>
</comment>
<dbReference type="EMBL" id="BMAW01131471">
    <property type="protein sequence ID" value="GFU39584.1"/>
    <property type="molecule type" value="Genomic_DNA"/>
</dbReference>
<protein>
    <submittedName>
        <fullName evidence="2">Uncharacterized protein</fullName>
    </submittedName>
</protein>
<dbReference type="OrthoDB" id="8064578at2759"/>
<proteinExistence type="predicted"/>
<reference evidence="2" key="1">
    <citation type="submission" date="2020-08" db="EMBL/GenBank/DDBJ databases">
        <title>Multicomponent nature underlies the extraordinary mechanical properties of spider dragline silk.</title>
        <authorList>
            <person name="Kono N."/>
            <person name="Nakamura H."/>
            <person name="Mori M."/>
            <person name="Yoshida Y."/>
            <person name="Ohtoshi R."/>
            <person name="Malay A.D."/>
            <person name="Moran D.A.P."/>
            <person name="Tomita M."/>
            <person name="Numata K."/>
            <person name="Arakawa K."/>
        </authorList>
    </citation>
    <scope>NUCLEOTIDE SEQUENCE</scope>
</reference>
<accession>A0A8X6UR72</accession>